<dbReference type="EMBL" id="CAJVQB010017168">
    <property type="protein sequence ID" value="CAG8783050.1"/>
    <property type="molecule type" value="Genomic_DNA"/>
</dbReference>
<comment type="caution">
    <text evidence="2">The sequence shown here is derived from an EMBL/GenBank/DDBJ whole genome shotgun (WGS) entry which is preliminary data.</text>
</comment>
<accession>A0ABN7VL93</accession>
<feature type="compositionally biased region" description="Polar residues" evidence="1">
    <location>
        <begin position="10"/>
        <end position="19"/>
    </location>
</feature>
<name>A0ABN7VL93_GIGMA</name>
<keyword evidence="3" id="KW-1185">Reference proteome</keyword>
<proteinExistence type="predicted"/>
<evidence type="ECO:0000313" key="2">
    <source>
        <dbReference type="EMBL" id="CAG8783050.1"/>
    </source>
</evidence>
<protein>
    <submittedName>
        <fullName evidence="2">21876_t:CDS:1</fullName>
    </submittedName>
</protein>
<gene>
    <name evidence="2" type="ORF">GMARGA_LOCUS20006</name>
</gene>
<feature type="region of interest" description="Disordered" evidence="1">
    <location>
        <begin position="1"/>
        <end position="39"/>
    </location>
</feature>
<reference evidence="2 3" key="1">
    <citation type="submission" date="2021-06" db="EMBL/GenBank/DDBJ databases">
        <authorList>
            <person name="Kallberg Y."/>
            <person name="Tangrot J."/>
            <person name="Rosling A."/>
        </authorList>
    </citation>
    <scope>NUCLEOTIDE SEQUENCE [LARGE SCALE GENOMIC DNA]</scope>
    <source>
        <strain evidence="2 3">120-4 pot B 10/14</strain>
    </source>
</reference>
<organism evidence="2 3">
    <name type="scientific">Gigaspora margarita</name>
    <dbReference type="NCBI Taxonomy" id="4874"/>
    <lineage>
        <taxon>Eukaryota</taxon>
        <taxon>Fungi</taxon>
        <taxon>Fungi incertae sedis</taxon>
        <taxon>Mucoromycota</taxon>
        <taxon>Glomeromycotina</taxon>
        <taxon>Glomeromycetes</taxon>
        <taxon>Diversisporales</taxon>
        <taxon>Gigasporaceae</taxon>
        <taxon>Gigaspora</taxon>
    </lineage>
</organism>
<evidence type="ECO:0000256" key="1">
    <source>
        <dbReference type="SAM" id="MobiDB-lite"/>
    </source>
</evidence>
<dbReference type="Proteomes" id="UP000789901">
    <property type="component" value="Unassembled WGS sequence"/>
</dbReference>
<sequence>HQPLAKNTEMDNTNDTNKIPATGKRKPTPATQEKTPTTSEINLKLLTPKMQKKYQL</sequence>
<feature type="non-terminal residue" evidence="2">
    <location>
        <position position="1"/>
    </location>
</feature>
<feature type="compositionally biased region" description="Polar residues" evidence="1">
    <location>
        <begin position="29"/>
        <end position="39"/>
    </location>
</feature>
<evidence type="ECO:0000313" key="3">
    <source>
        <dbReference type="Proteomes" id="UP000789901"/>
    </source>
</evidence>